<accession>A0A1C3YAS1</accession>
<dbReference type="GO" id="GO:1901907">
    <property type="term" value="P:diadenosine pentaphosphate catabolic process"/>
    <property type="evidence" value="ECO:0007669"/>
    <property type="project" value="TreeGrafter"/>
</dbReference>
<dbReference type="EMBL" id="FMAJ01000020">
    <property type="protein sequence ID" value="SCB61586.1"/>
    <property type="molecule type" value="Genomic_DNA"/>
</dbReference>
<evidence type="ECO:0000256" key="3">
    <source>
        <dbReference type="ARBA" id="ARBA00022801"/>
    </source>
</evidence>
<dbReference type="Pfam" id="PF00293">
    <property type="entry name" value="NUDIX"/>
    <property type="match status" value="1"/>
</dbReference>
<gene>
    <name evidence="6" type="ORF">GA0061105_12030</name>
</gene>
<evidence type="ECO:0000256" key="4">
    <source>
        <dbReference type="ARBA" id="ARBA00022842"/>
    </source>
</evidence>
<evidence type="ECO:0000259" key="5">
    <source>
        <dbReference type="PROSITE" id="PS51462"/>
    </source>
</evidence>
<organism evidence="6 7">
    <name type="scientific">Rhizobium aethiopicum</name>
    <dbReference type="NCBI Taxonomy" id="1138170"/>
    <lineage>
        <taxon>Bacteria</taxon>
        <taxon>Pseudomonadati</taxon>
        <taxon>Pseudomonadota</taxon>
        <taxon>Alphaproteobacteria</taxon>
        <taxon>Hyphomicrobiales</taxon>
        <taxon>Rhizobiaceae</taxon>
        <taxon>Rhizobium/Agrobacterium group</taxon>
        <taxon>Rhizobium</taxon>
    </lineage>
</organism>
<dbReference type="Gene3D" id="3.90.79.10">
    <property type="entry name" value="Nucleoside Triphosphate Pyrophosphohydrolase"/>
    <property type="match status" value="1"/>
</dbReference>
<evidence type="ECO:0000313" key="7">
    <source>
        <dbReference type="Proteomes" id="UP000198723"/>
    </source>
</evidence>
<sequence length="151" mass="16553">MLQESTRNEAPADDIGLDVAQAGAICYRRNAKGRLEVLLVGSRRNGRWGVPKGHIEDRETSSTAALREAFEEAGIIGDVGSAPIGSFAYQKDSSANRYRVTVHLLKVSKIAVTFPEVGLRKMQWFLLKDASREAAQPGLRMLLSRLETIGV</sequence>
<dbReference type="PANTHER" id="PTHR12629:SF0">
    <property type="entry name" value="DIPHOSPHOINOSITOL-POLYPHOSPHATE DIPHOSPHATASE"/>
    <property type="match status" value="1"/>
</dbReference>
<dbReference type="GO" id="GO:0034431">
    <property type="term" value="F:bis(5'-adenosyl)-hexaphosphatase activity"/>
    <property type="evidence" value="ECO:0007669"/>
    <property type="project" value="TreeGrafter"/>
</dbReference>
<dbReference type="InterPro" id="IPR020084">
    <property type="entry name" value="NUDIX_hydrolase_CS"/>
</dbReference>
<dbReference type="GO" id="GO:1901909">
    <property type="term" value="P:diadenosine hexaphosphate catabolic process"/>
    <property type="evidence" value="ECO:0007669"/>
    <property type="project" value="TreeGrafter"/>
</dbReference>
<dbReference type="STRING" id="1138170.GA0061105_12030"/>
<dbReference type="SUPFAM" id="SSF55811">
    <property type="entry name" value="Nudix"/>
    <property type="match status" value="1"/>
</dbReference>
<dbReference type="GO" id="GO:0046872">
    <property type="term" value="F:metal ion binding"/>
    <property type="evidence" value="ECO:0007669"/>
    <property type="project" value="UniProtKB-KW"/>
</dbReference>
<dbReference type="GO" id="GO:1901911">
    <property type="term" value="P:adenosine 5'-(hexahydrogen pentaphosphate) catabolic process"/>
    <property type="evidence" value="ECO:0007669"/>
    <property type="project" value="TreeGrafter"/>
</dbReference>
<dbReference type="GO" id="GO:0005737">
    <property type="term" value="C:cytoplasm"/>
    <property type="evidence" value="ECO:0007669"/>
    <property type="project" value="TreeGrafter"/>
</dbReference>
<evidence type="ECO:0000256" key="2">
    <source>
        <dbReference type="ARBA" id="ARBA00022723"/>
    </source>
</evidence>
<dbReference type="InterPro" id="IPR047198">
    <property type="entry name" value="DDP-like_NUDIX"/>
</dbReference>
<dbReference type="GO" id="GO:0071543">
    <property type="term" value="P:diphosphoinositol polyphosphate metabolic process"/>
    <property type="evidence" value="ECO:0007669"/>
    <property type="project" value="TreeGrafter"/>
</dbReference>
<dbReference type="GO" id="GO:0008486">
    <property type="term" value="F:diphosphoinositol-polyphosphate diphosphatase activity"/>
    <property type="evidence" value="ECO:0007669"/>
    <property type="project" value="TreeGrafter"/>
</dbReference>
<reference evidence="6 7" key="1">
    <citation type="submission" date="2016-08" db="EMBL/GenBank/DDBJ databases">
        <authorList>
            <person name="Seilhamer J.J."/>
        </authorList>
    </citation>
    <scope>NUCLEOTIDE SEQUENCE [LARGE SCALE GENOMIC DNA]</scope>
    <source>
        <strain evidence="6 7">HBR26</strain>
    </source>
</reference>
<keyword evidence="4" id="KW-0460">Magnesium</keyword>
<keyword evidence="3" id="KW-0378">Hydrolase</keyword>
<dbReference type="PROSITE" id="PS51462">
    <property type="entry name" value="NUDIX"/>
    <property type="match status" value="1"/>
</dbReference>
<name>A0A1C3YAS1_9HYPH</name>
<dbReference type="GO" id="GO:0034432">
    <property type="term" value="F:bis(5'-adenosyl)-pentaphosphatase activity"/>
    <property type="evidence" value="ECO:0007669"/>
    <property type="project" value="TreeGrafter"/>
</dbReference>
<dbReference type="RefSeq" id="WP_092754036.1">
    <property type="nucleotide sequence ID" value="NZ_FMAJ01000020.1"/>
</dbReference>
<dbReference type="AlphaFoldDB" id="A0A1C3YAS1"/>
<dbReference type="InterPro" id="IPR000086">
    <property type="entry name" value="NUDIX_hydrolase_dom"/>
</dbReference>
<keyword evidence="2" id="KW-0479">Metal-binding</keyword>
<dbReference type="InterPro" id="IPR015797">
    <property type="entry name" value="NUDIX_hydrolase-like_dom_sf"/>
</dbReference>
<protein>
    <submittedName>
        <fullName evidence="6">8-oxo-dGTP pyrophosphatase MutT, NUDIX family</fullName>
    </submittedName>
</protein>
<evidence type="ECO:0000256" key="1">
    <source>
        <dbReference type="ARBA" id="ARBA00001946"/>
    </source>
</evidence>
<evidence type="ECO:0000313" key="6">
    <source>
        <dbReference type="EMBL" id="SCB61586.1"/>
    </source>
</evidence>
<dbReference type="GO" id="GO:0000298">
    <property type="term" value="F:endopolyphosphatase activity"/>
    <property type="evidence" value="ECO:0007669"/>
    <property type="project" value="TreeGrafter"/>
</dbReference>
<feature type="domain" description="Nudix hydrolase" evidence="5">
    <location>
        <begin position="17"/>
        <end position="148"/>
    </location>
</feature>
<dbReference type="CDD" id="cd04666">
    <property type="entry name" value="NUDIX_DIPP2_like_Nudt4"/>
    <property type="match status" value="1"/>
</dbReference>
<comment type="cofactor">
    <cofactor evidence="1">
        <name>Mg(2+)</name>
        <dbReference type="ChEBI" id="CHEBI:18420"/>
    </cofactor>
</comment>
<dbReference type="Proteomes" id="UP000198723">
    <property type="component" value="Unassembled WGS sequence"/>
</dbReference>
<proteinExistence type="predicted"/>
<dbReference type="PANTHER" id="PTHR12629">
    <property type="entry name" value="DIPHOSPHOINOSITOL POLYPHOSPHATE PHOSPHOHYDROLASE"/>
    <property type="match status" value="1"/>
</dbReference>
<dbReference type="PROSITE" id="PS00893">
    <property type="entry name" value="NUDIX_BOX"/>
    <property type="match status" value="1"/>
</dbReference>